<dbReference type="PANTHER" id="PTHR43155:SF2">
    <property type="entry name" value="CYCLIC DI-GMP PHOSPHODIESTERASE PA4108"/>
    <property type="match status" value="1"/>
</dbReference>
<dbReference type="EMBL" id="BSPW01000048">
    <property type="protein sequence ID" value="GLT18573.1"/>
    <property type="molecule type" value="Genomic_DNA"/>
</dbReference>
<evidence type="ECO:0000313" key="4">
    <source>
        <dbReference type="EMBL" id="GLT18573.1"/>
    </source>
</evidence>
<dbReference type="Pfam" id="PF13487">
    <property type="entry name" value="HD_5"/>
    <property type="match status" value="1"/>
</dbReference>
<comment type="caution">
    <text evidence="4">The sequence shown here is derived from an EMBL/GenBank/DDBJ whole genome shotgun (WGS) entry which is preliminary data.</text>
</comment>
<name>A0ABQ6EZB2_9VIBR</name>
<dbReference type="Pfam" id="PF00497">
    <property type="entry name" value="SBP_bac_3"/>
    <property type="match status" value="1"/>
</dbReference>
<keyword evidence="1" id="KW-0175">Coiled coil</keyword>
<dbReference type="PROSITE" id="PS51832">
    <property type="entry name" value="HD_GYP"/>
    <property type="match status" value="1"/>
</dbReference>
<evidence type="ECO:0008006" key="6">
    <source>
        <dbReference type="Google" id="ProtNLM"/>
    </source>
</evidence>
<protein>
    <recommendedName>
        <fullName evidence="6">Phosphohydrolase</fullName>
    </recommendedName>
</protein>
<evidence type="ECO:0000259" key="3">
    <source>
        <dbReference type="PROSITE" id="PS51832"/>
    </source>
</evidence>
<feature type="coiled-coil region" evidence="1">
    <location>
        <begin position="638"/>
        <end position="665"/>
    </location>
</feature>
<sequence>MTLPKAKKKTVSIRVTIGSLSLIVTALTAALALSIHYHFIYTTLENHQLGQFDTVAKKVSTSMKDTDARMRQIVSTLAQVTQPSPDSSKWLPAFLTVLEATPELYSVYFGASNDDFYQVINLNVEKTLRQSVGAQPDDRWLLINISQAKDGQRKKTLSFLNSSLQVRSTEQVESRYFPSLRPWYKAALSGGVIKTEPYLFNNIAVSGQTYATQNDSGTAVIGVDVLLSTLSTLLNQAFEGQLSEAYVFRQTGELLADTDSTYHDQPLPTLPSFAMTEDEKQLVKNASPLRISNQRNWAPMDYSVLGGPRGYAIDMMKMITQLTGIEWKYSNGLDWSELTNQFKNNKLDVLHSLQSHNKGYVQGAFSEPLFALPFGLLVSDSYSDINDLTSLNGKKLAILSGRSIITTLKQSYPEIDIVEVNDFLQGITLFKAGEVSGIIDTIATLQFAKSQYFTQDVSIVDKIAPFNEGADNQFSLVLNEKYASLLPLINRAIAVINDNQQTFLRNKWLNSSEATQYRVIPHAIFYDLMDSPSQQGALMNAETKSGQTYVFLQPVGVSTPSEFLAITLPVSVLRGQVLEQVLYATGLSAIIMLPMLWIAWVSGAPIIQAIRALRKETKKIQVRNYDQLEPVSSRIFEISQLSDSIQEMASQLQAHEKQQEALLDSIIQLIAQAIDEKSPYTAGHCNRVPVIAMMLAEAAESSTDEPFKTFKFNNEREKREFRMAAWLHDCGKITVPEFIVDKGTKLEANYNRLHEIRMRFEVLWRDIELDGYERKHSGEPENQIQQWVEEQQHRLQEEFAFIASLNTGDRVVTDEDITRIKSIGEQTWTRHFDDTLGLSPIEKDRHTPTDTTQTLLKDLPEHKIPRYRDPCYDYGITMPAPEYLSDLGEVYNLSIARGTLTKEDRYRINEHMVSGIKMLESLPFPDDLKQVPRFATTHHETLTGSGYPRQLSEEDLSTKERILAIADIFEALTAADRPYKKAFKLSKALTIMEDMAANKHIDAELFALFIKNGIHLTYAKRFLNQEQIDVGTQV</sequence>
<dbReference type="CDD" id="cd00077">
    <property type="entry name" value="HDc"/>
    <property type="match status" value="2"/>
</dbReference>
<dbReference type="CDD" id="cd06225">
    <property type="entry name" value="HAMP"/>
    <property type="match status" value="1"/>
</dbReference>
<dbReference type="PANTHER" id="PTHR43155">
    <property type="entry name" value="CYCLIC DI-GMP PHOSPHODIESTERASE PA4108-RELATED"/>
    <property type="match status" value="1"/>
</dbReference>
<reference evidence="5" key="1">
    <citation type="journal article" date="2019" name="Int. J. Syst. Evol. Microbiol.">
        <title>The Global Catalogue of Microorganisms (GCM) 10K type strain sequencing project: providing services to taxonomists for standard genome sequencing and annotation.</title>
        <authorList>
            <consortium name="The Broad Institute Genomics Platform"/>
            <consortium name="The Broad Institute Genome Sequencing Center for Infectious Disease"/>
            <person name="Wu L."/>
            <person name="Ma J."/>
        </authorList>
    </citation>
    <scope>NUCLEOTIDE SEQUENCE [LARGE SCALE GENOMIC DNA]</scope>
    <source>
        <strain evidence="5">NBRC 108723</strain>
    </source>
</reference>
<dbReference type="SMART" id="SM00062">
    <property type="entry name" value="PBPb"/>
    <property type="match status" value="1"/>
</dbReference>
<gene>
    <name evidence="4" type="ORF">GCM10007938_23520</name>
</gene>
<feature type="domain" description="HAMP" evidence="2">
    <location>
        <begin position="604"/>
        <end position="657"/>
    </location>
</feature>
<evidence type="ECO:0000259" key="2">
    <source>
        <dbReference type="PROSITE" id="PS50885"/>
    </source>
</evidence>
<feature type="domain" description="HD-GYP" evidence="3">
    <location>
        <begin position="825"/>
        <end position="1025"/>
    </location>
</feature>
<dbReference type="Gene3D" id="1.10.3210.10">
    <property type="entry name" value="Hypothetical protein af1432"/>
    <property type="match status" value="2"/>
</dbReference>
<proteinExistence type="predicted"/>
<dbReference type="InterPro" id="IPR001638">
    <property type="entry name" value="Solute-binding_3/MltF_N"/>
</dbReference>
<dbReference type="CDD" id="cd01007">
    <property type="entry name" value="PBP2_BvgS_HisK_like"/>
    <property type="match status" value="1"/>
</dbReference>
<accession>A0ABQ6EZB2</accession>
<dbReference type="PROSITE" id="PS50885">
    <property type="entry name" value="HAMP"/>
    <property type="match status" value="1"/>
</dbReference>
<dbReference type="RefSeq" id="WP_284192456.1">
    <property type="nucleotide sequence ID" value="NZ_BSPW01000048.1"/>
</dbReference>
<dbReference type="InterPro" id="IPR003607">
    <property type="entry name" value="HD/PDEase_dom"/>
</dbReference>
<dbReference type="Gene3D" id="6.10.340.10">
    <property type="match status" value="1"/>
</dbReference>
<dbReference type="Gene3D" id="3.40.190.10">
    <property type="entry name" value="Periplasmic binding protein-like II"/>
    <property type="match status" value="2"/>
</dbReference>
<dbReference type="InterPro" id="IPR037522">
    <property type="entry name" value="HD_GYP_dom"/>
</dbReference>
<dbReference type="Proteomes" id="UP001157138">
    <property type="component" value="Unassembled WGS sequence"/>
</dbReference>
<organism evidence="4 5">
    <name type="scientific">Vibrio zhanjiangensis</name>
    <dbReference type="NCBI Taxonomy" id="1046128"/>
    <lineage>
        <taxon>Bacteria</taxon>
        <taxon>Pseudomonadati</taxon>
        <taxon>Pseudomonadota</taxon>
        <taxon>Gammaproteobacteria</taxon>
        <taxon>Vibrionales</taxon>
        <taxon>Vibrionaceae</taxon>
        <taxon>Vibrio</taxon>
    </lineage>
</organism>
<dbReference type="InterPro" id="IPR003660">
    <property type="entry name" value="HAMP_dom"/>
</dbReference>
<keyword evidence="5" id="KW-1185">Reference proteome</keyword>
<dbReference type="SUPFAM" id="SSF109604">
    <property type="entry name" value="HD-domain/PDEase-like"/>
    <property type="match status" value="2"/>
</dbReference>
<dbReference type="SMART" id="SM00471">
    <property type="entry name" value="HDc"/>
    <property type="match status" value="1"/>
</dbReference>
<evidence type="ECO:0000256" key="1">
    <source>
        <dbReference type="SAM" id="Coils"/>
    </source>
</evidence>
<evidence type="ECO:0000313" key="5">
    <source>
        <dbReference type="Proteomes" id="UP001157138"/>
    </source>
</evidence>
<dbReference type="SUPFAM" id="SSF53850">
    <property type="entry name" value="Periplasmic binding protein-like II"/>
    <property type="match status" value="1"/>
</dbReference>